<dbReference type="AlphaFoldDB" id="A0A4Q7S6Y6"/>
<dbReference type="PRINTS" id="PR00420">
    <property type="entry name" value="RNGMNOXGNASE"/>
</dbReference>
<dbReference type="PANTHER" id="PTHR42784:SF1">
    <property type="entry name" value="PYRANOSE 2-OXIDASE"/>
    <property type="match status" value="1"/>
</dbReference>
<evidence type="ECO:0000313" key="9">
    <source>
        <dbReference type="Proteomes" id="UP000291078"/>
    </source>
</evidence>
<gene>
    <name evidence="8" type="ORF">EV147_1173</name>
</gene>
<keyword evidence="5" id="KW-0560">Oxidoreductase</keyword>
<name>A0A4Q7S6Y6_9BURK</name>
<evidence type="ECO:0000256" key="3">
    <source>
        <dbReference type="ARBA" id="ARBA00022630"/>
    </source>
</evidence>
<dbReference type="SUPFAM" id="SSF51905">
    <property type="entry name" value="FAD/NAD(P)-binding domain"/>
    <property type="match status" value="1"/>
</dbReference>
<dbReference type="InterPro" id="IPR051473">
    <property type="entry name" value="P2Ox-like"/>
</dbReference>
<dbReference type="Proteomes" id="UP000291078">
    <property type="component" value="Unassembled WGS sequence"/>
</dbReference>
<evidence type="ECO:0000256" key="1">
    <source>
        <dbReference type="ARBA" id="ARBA00001974"/>
    </source>
</evidence>
<dbReference type="Pfam" id="PF05199">
    <property type="entry name" value="GMC_oxred_C"/>
    <property type="match status" value="1"/>
</dbReference>
<keyword evidence="3" id="KW-0285">Flavoprotein</keyword>
<dbReference type="InterPro" id="IPR003953">
    <property type="entry name" value="FAD-dep_OxRdtase_2_FAD-bd"/>
</dbReference>
<evidence type="ECO:0000259" key="6">
    <source>
        <dbReference type="Pfam" id="PF00890"/>
    </source>
</evidence>
<proteinExistence type="inferred from homology"/>
<organism evidence="8 9">
    <name type="scientific">Cupriavidus agavae</name>
    <dbReference type="NCBI Taxonomy" id="1001822"/>
    <lineage>
        <taxon>Bacteria</taxon>
        <taxon>Pseudomonadati</taxon>
        <taxon>Pseudomonadota</taxon>
        <taxon>Betaproteobacteria</taxon>
        <taxon>Burkholderiales</taxon>
        <taxon>Burkholderiaceae</taxon>
        <taxon>Cupriavidus</taxon>
    </lineage>
</organism>
<evidence type="ECO:0000259" key="7">
    <source>
        <dbReference type="Pfam" id="PF05199"/>
    </source>
</evidence>
<dbReference type="InterPro" id="IPR036188">
    <property type="entry name" value="FAD/NAD-bd_sf"/>
</dbReference>
<protein>
    <submittedName>
        <fullName evidence="8">Choline dehydrogenase-like flavoprotein</fullName>
    </submittedName>
</protein>
<keyword evidence="4" id="KW-0274">FAD</keyword>
<accession>A0A4Q7S6Y6</accession>
<evidence type="ECO:0000256" key="2">
    <source>
        <dbReference type="ARBA" id="ARBA00010790"/>
    </source>
</evidence>
<dbReference type="Pfam" id="PF00890">
    <property type="entry name" value="FAD_binding_2"/>
    <property type="match status" value="1"/>
</dbReference>
<comment type="similarity">
    <text evidence="2">Belongs to the GMC oxidoreductase family.</text>
</comment>
<sequence length="596" mass="64185">MALTTPSPAATLQTRVCVIGSGPAGIACTLELARLGIDVILVEGGGAALQPATQAAGEAEIVDGLRHAPMSDAVGRALGGTSWLWGGRCIPFDPVDFAARDHAPGAAWPISYDEVAPWYRTACTYANCGQPAFTLGELDAPTAQRPLTGSFRPGDVIATDLERWAGEPVFARRYAEALRDHPNVRLLLDAACIDIDLDPNSEQVRGVVVAQGGEGAADRSLLRIEAERFVLACGGLGVTQLLLDANTRCEDRLGNRSDMLGRHYMGHISGKIASVRFNAEPGRTIYHFERDRDGFYARRRLTVPAEVQRREGLLNTAMWLDNHPPADPAHGNGVLSLAYLALRTPGLNRMLTAPAIAKAVTAANARGGLGAHWRNVIRAVPQIATFVPPFIYRRYLARPRLPGFFLPSPNNVYALHYHAEQLPHADSRVTLADTTDRHGLRRLRIDLRYQQADAESVVRTHQLLDRHLRETGAGQLDFWVPEAERPAHVMAHASDGFHQIGTARMAADWREGVVDTDCRVFGTRNLYVASSAVFPSSGQANPTLTILALSARLADHLGAQLRAGGTLHDLRAAGSGAPGRLADVPMAARTAGGIAP</sequence>
<feature type="domain" description="Glucose-methanol-choline oxidoreductase C-terminal" evidence="7">
    <location>
        <begin position="423"/>
        <end position="549"/>
    </location>
</feature>
<dbReference type="EMBL" id="SGXM01000001">
    <property type="protein sequence ID" value="RZT42151.1"/>
    <property type="molecule type" value="Genomic_DNA"/>
</dbReference>
<evidence type="ECO:0000256" key="4">
    <source>
        <dbReference type="ARBA" id="ARBA00022827"/>
    </source>
</evidence>
<reference evidence="8 9" key="1">
    <citation type="journal article" date="2015" name="Stand. Genomic Sci.">
        <title>Genomic Encyclopedia of Bacterial and Archaeal Type Strains, Phase III: the genomes of soil and plant-associated and newly described type strains.</title>
        <authorList>
            <person name="Whitman W.B."/>
            <person name="Woyke T."/>
            <person name="Klenk H.P."/>
            <person name="Zhou Y."/>
            <person name="Lilburn T.G."/>
            <person name="Beck B.J."/>
            <person name="De Vos P."/>
            <person name="Vandamme P."/>
            <person name="Eisen J.A."/>
            <person name="Garrity G."/>
            <person name="Hugenholtz P."/>
            <person name="Kyrpides N.C."/>
        </authorList>
    </citation>
    <scope>NUCLEOTIDE SEQUENCE [LARGE SCALE GENOMIC DNA]</scope>
    <source>
        <strain evidence="8 9">ASC-9842</strain>
    </source>
</reference>
<evidence type="ECO:0000313" key="8">
    <source>
        <dbReference type="EMBL" id="RZT42151.1"/>
    </source>
</evidence>
<comment type="cofactor">
    <cofactor evidence="1">
        <name>FAD</name>
        <dbReference type="ChEBI" id="CHEBI:57692"/>
    </cofactor>
</comment>
<keyword evidence="9" id="KW-1185">Reference proteome</keyword>
<evidence type="ECO:0000256" key="5">
    <source>
        <dbReference type="ARBA" id="ARBA00023002"/>
    </source>
</evidence>
<comment type="caution">
    <text evidence="8">The sequence shown here is derived from an EMBL/GenBank/DDBJ whole genome shotgun (WGS) entry which is preliminary data.</text>
</comment>
<dbReference type="PANTHER" id="PTHR42784">
    <property type="entry name" value="PYRANOSE 2-OXIDASE"/>
    <property type="match status" value="1"/>
</dbReference>
<dbReference type="GO" id="GO:0016614">
    <property type="term" value="F:oxidoreductase activity, acting on CH-OH group of donors"/>
    <property type="evidence" value="ECO:0007669"/>
    <property type="project" value="InterPro"/>
</dbReference>
<dbReference type="InterPro" id="IPR007867">
    <property type="entry name" value="GMC_OxRtase_C"/>
</dbReference>
<dbReference type="Gene3D" id="3.50.50.60">
    <property type="entry name" value="FAD/NAD(P)-binding domain"/>
    <property type="match status" value="2"/>
</dbReference>
<dbReference type="RefSeq" id="WP_198680175.1">
    <property type="nucleotide sequence ID" value="NZ_SGXM01000001.1"/>
</dbReference>
<feature type="domain" description="FAD-dependent oxidoreductase 2 FAD-binding" evidence="6">
    <location>
        <begin position="16"/>
        <end position="238"/>
    </location>
</feature>